<organism evidence="2 3">
    <name type="scientific">Pisum sativum</name>
    <name type="common">Garden pea</name>
    <name type="synonym">Lathyrus oleraceus</name>
    <dbReference type="NCBI Taxonomy" id="3888"/>
    <lineage>
        <taxon>Eukaryota</taxon>
        <taxon>Viridiplantae</taxon>
        <taxon>Streptophyta</taxon>
        <taxon>Embryophyta</taxon>
        <taxon>Tracheophyta</taxon>
        <taxon>Spermatophyta</taxon>
        <taxon>Magnoliopsida</taxon>
        <taxon>eudicotyledons</taxon>
        <taxon>Gunneridae</taxon>
        <taxon>Pentapetalae</taxon>
        <taxon>rosids</taxon>
        <taxon>fabids</taxon>
        <taxon>Fabales</taxon>
        <taxon>Fabaceae</taxon>
        <taxon>Papilionoideae</taxon>
        <taxon>50 kb inversion clade</taxon>
        <taxon>NPAAA clade</taxon>
        <taxon>Hologalegina</taxon>
        <taxon>IRL clade</taxon>
        <taxon>Fabeae</taxon>
        <taxon>Lathyrus</taxon>
    </lineage>
</organism>
<sequence length="221" mass="23540">MNEFPAVGANINSLDEQPPVQTDNGNMVKSENIDHVWSPDSENYITSLLNNTRPDLVLDSDWYEPCSGHDKNQSIVTDATSMFQEAQLATDYKHMTAATPTQETKFSFQILSSLNGSASNLPDGAGRSFTTSFSSQSGAASPIYQHTCGIQGLHNMHGSFNIPNMPSTLTSRNSSLNSMPSGAVQQPTSSLSSGKFSSNNLPAALSQLSHGSSHGHSGVNS</sequence>
<name>A0A9D4Y6K2_PEA</name>
<feature type="region of interest" description="Disordered" evidence="1">
    <location>
        <begin position="164"/>
        <end position="221"/>
    </location>
</feature>
<feature type="compositionally biased region" description="Low complexity" evidence="1">
    <location>
        <begin position="167"/>
        <end position="178"/>
    </location>
</feature>
<dbReference type="Proteomes" id="UP001058974">
    <property type="component" value="Chromosome 2"/>
</dbReference>
<dbReference type="EMBL" id="JAMSHJ010000002">
    <property type="protein sequence ID" value="KAI5433604.1"/>
    <property type="molecule type" value="Genomic_DNA"/>
</dbReference>
<evidence type="ECO:0000313" key="3">
    <source>
        <dbReference type="Proteomes" id="UP001058974"/>
    </source>
</evidence>
<accession>A0A9D4Y6K2</accession>
<dbReference type="Gramene" id="Psat02G0076600-T1">
    <property type="protein sequence ID" value="KAI5433604.1"/>
    <property type="gene ID" value="KIW84_020766"/>
</dbReference>
<proteinExistence type="predicted"/>
<evidence type="ECO:0000313" key="2">
    <source>
        <dbReference type="EMBL" id="KAI5433604.1"/>
    </source>
</evidence>
<feature type="compositionally biased region" description="Low complexity" evidence="1">
    <location>
        <begin position="189"/>
        <end position="198"/>
    </location>
</feature>
<reference evidence="2 3" key="1">
    <citation type="journal article" date="2022" name="Nat. Genet.">
        <title>Improved pea reference genome and pan-genome highlight genomic features and evolutionary characteristics.</title>
        <authorList>
            <person name="Yang T."/>
            <person name="Liu R."/>
            <person name="Luo Y."/>
            <person name="Hu S."/>
            <person name="Wang D."/>
            <person name="Wang C."/>
            <person name="Pandey M.K."/>
            <person name="Ge S."/>
            <person name="Xu Q."/>
            <person name="Li N."/>
            <person name="Li G."/>
            <person name="Huang Y."/>
            <person name="Saxena R.K."/>
            <person name="Ji Y."/>
            <person name="Li M."/>
            <person name="Yan X."/>
            <person name="He Y."/>
            <person name="Liu Y."/>
            <person name="Wang X."/>
            <person name="Xiang C."/>
            <person name="Varshney R.K."/>
            <person name="Ding H."/>
            <person name="Gao S."/>
            <person name="Zong X."/>
        </authorList>
    </citation>
    <scope>NUCLEOTIDE SEQUENCE [LARGE SCALE GENOMIC DNA]</scope>
    <source>
        <strain evidence="2 3">cv. Zhongwan 6</strain>
    </source>
</reference>
<keyword evidence="3" id="KW-1185">Reference proteome</keyword>
<feature type="compositionally biased region" description="Low complexity" evidence="1">
    <location>
        <begin position="209"/>
        <end position="221"/>
    </location>
</feature>
<protein>
    <submittedName>
        <fullName evidence="2">Uncharacterized protein</fullName>
    </submittedName>
</protein>
<feature type="region of interest" description="Disordered" evidence="1">
    <location>
        <begin position="1"/>
        <end position="20"/>
    </location>
</feature>
<gene>
    <name evidence="2" type="ORF">KIW84_020766</name>
</gene>
<feature type="compositionally biased region" description="Polar residues" evidence="1">
    <location>
        <begin position="10"/>
        <end position="20"/>
    </location>
</feature>
<dbReference type="AlphaFoldDB" id="A0A9D4Y6K2"/>
<comment type="caution">
    <text evidence="2">The sequence shown here is derived from an EMBL/GenBank/DDBJ whole genome shotgun (WGS) entry which is preliminary data.</text>
</comment>
<feature type="compositionally biased region" description="Polar residues" evidence="1">
    <location>
        <begin position="179"/>
        <end position="188"/>
    </location>
</feature>
<evidence type="ECO:0000256" key="1">
    <source>
        <dbReference type="SAM" id="MobiDB-lite"/>
    </source>
</evidence>